<sequence>MVNRYLMFSLPAVLVLMGASACQSPPATTEDTQAPAAAPAPEPLTPCGSGAPHIDRTKIRQLLLDKGVLTPAMSEQQQQQILNNYIRQRQQAYSKCKKEPKA</sequence>
<evidence type="ECO:0000256" key="1">
    <source>
        <dbReference type="SAM" id="MobiDB-lite"/>
    </source>
</evidence>
<protein>
    <submittedName>
        <fullName evidence="3">Uncharacterized protein</fullName>
    </submittedName>
</protein>
<gene>
    <name evidence="3" type="ORF">EDC91_10566</name>
</gene>
<comment type="caution">
    <text evidence="3">The sequence shown here is derived from an EMBL/GenBank/DDBJ whole genome shotgun (WGS) entry which is preliminary data.</text>
</comment>
<evidence type="ECO:0000313" key="4">
    <source>
        <dbReference type="Proteomes" id="UP000294832"/>
    </source>
</evidence>
<feature type="compositionally biased region" description="Low complexity" evidence="1">
    <location>
        <begin position="25"/>
        <end position="37"/>
    </location>
</feature>
<feature type="region of interest" description="Disordered" evidence="1">
    <location>
        <begin position="23"/>
        <end position="52"/>
    </location>
</feature>
<dbReference type="EMBL" id="SLWF01000005">
    <property type="protein sequence ID" value="TCN87064.1"/>
    <property type="molecule type" value="Genomic_DNA"/>
</dbReference>
<name>A0A4R2FEF6_9GAMM</name>
<evidence type="ECO:0000256" key="2">
    <source>
        <dbReference type="SAM" id="SignalP"/>
    </source>
</evidence>
<dbReference type="RefSeq" id="WP_133038236.1">
    <property type="nucleotide sequence ID" value="NZ_SLWF01000005.1"/>
</dbReference>
<proteinExistence type="predicted"/>
<organism evidence="3 4">
    <name type="scientific">Shewanella fodinae</name>
    <dbReference type="NCBI Taxonomy" id="552357"/>
    <lineage>
        <taxon>Bacteria</taxon>
        <taxon>Pseudomonadati</taxon>
        <taxon>Pseudomonadota</taxon>
        <taxon>Gammaproteobacteria</taxon>
        <taxon>Alteromonadales</taxon>
        <taxon>Shewanellaceae</taxon>
        <taxon>Shewanella</taxon>
    </lineage>
</organism>
<dbReference type="Proteomes" id="UP000294832">
    <property type="component" value="Unassembled WGS sequence"/>
</dbReference>
<feature type="chain" id="PRO_5020719977" evidence="2">
    <location>
        <begin position="22"/>
        <end position="102"/>
    </location>
</feature>
<keyword evidence="2" id="KW-0732">Signal</keyword>
<dbReference type="AlphaFoldDB" id="A0A4R2FEF6"/>
<feature type="signal peptide" evidence="2">
    <location>
        <begin position="1"/>
        <end position="21"/>
    </location>
</feature>
<dbReference type="PROSITE" id="PS51257">
    <property type="entry name" value="PROKAR_LIPOPROTEIN"/>
    <property type="match status" value="1"/>
</dbReference>
<reference evidence="3 4" key="1">
    <citation type="submission" date="2019-03" db="EMBL/GenBank/DDBJ databases">
        <title>Freshwater and sediment microbial communities from various areas in North America, analyzing microbe dynamics in response to fracking.</title>
        <authorList>
            <person name="Lamendella R."/>
        </authorList>
    </citation>
    <scope>NUCLEOTIDE SEQUENCE [LARGE SCALE GENOMIC DNA]</scope>
    <source>
        <strain evidence="3 4">74A</strain>
    </source>
</reference>
<keyword evidence="4" id="KW-1185">Reference proteome</keyword>
<evidence type="ECO:0000313" key="3">
    <source>
        <dbReference type="EMBL" id="TCN87064.1"/>
    </source>
</evidence>
<accession>A0A4R2FEF6</accession>